<dbReference type="SUPFAM" id="SSF51120">
    <property type="entry name" value="beta-Roll"/>
    <property type="match status" value="4"/>
</dbReference>
<feature type="domain" description="Bacterial Ig-like" evidence="3">
    <location>
        <begin position="1135"/>
        <end position="1229"/>
    </location>
</feature>
<evidence type="ECO:0000256" key="2">
    <source>
        <dbReference type="ARBA" id="ARBA00022525"/>
    </source>
</evidence>
<dbReference type="EMBL" id="CP137852">
    <property type="protein sequence ID" value="WPB83907.1"/>
    <property type="molecule type" value="Genomic_DNA"/>
</dbReference>
<comment type="subcellular location">
    <subcellularLocation>
        <location evidence="1">Secreted</location>
    </subcellularLocation>
</comment>
<dbReference type="PROSITE" id="PS00330">
    <property type="entry name" value="HEMOLYSIN_CALCIUM"/>
    <property type="match status" value="9"/>
</dbReference>
<sequence>MPGNRRQSRKMRKGRVFNLSFECLTSFSKRICRTTQVIRHARLRASMANRILFSADDGIDGDALWISDGTVPGTSLVADIGPGTDSPEIGNLTILGGGRALFSADDGTAGAELWITDGGPAGTFLVKDIRPGAEPSAITNITALGNGLAVFQANDGTTGRELWVTDGTEAGTIQLADMVTGAGNGLSTTFEVLGDGRVLFAGTDDTNGTELWVTDGTLAGTSLLTDIRTGGVGSSPNSFTALGDGLILFRASGSAAQGQELWISDGTAEGTTLLREIRPGSNSAFISDITDLGDGRALFGANDGTIGRELWITDGTTAGTVLVRDITPGASASSIDLITPLGDGRALFQANDGVHGPELWVTDGTEAGTALVFDLQPGDQTAYQPSVREIVSLGNGTAVFAGDDGVNGLELWVTDGTTGGTSLLRDFMPGGLSGSPGDFVANGDGTAFFVVDDPVVGAEVWVTDGTVGGTHLVVDVNAQANPYIGGAPAFFRATGTGEAVFLAVDGDGIGAWITDGTTGGTRRLLDGVDGGYDTAAFQLNAGVMLFAASTGASGHELWVTDGTAAGTSLLKDINLGTAPSYPGGFLGLGDGTALFSADDGANGFELWITDGTTDGTTLLKDINPGSGSSYAYALTALGNGLIVFAAAGETDNAELWVTDGTADGTVLLKDINAGAAAGNPFLFKVISGNRALFNATDGDGSELWVTDGTAVGTVKVKDISPGAASATPQAFEALGNGQTLFKADDGVNGFELWTTDGTEAGTTLVKDIQAGGGHGLGNSGAITALGNGLAVFAADDGTSGIELWVTDGTEVGTSLLKDIRVGADGSRPYGPIALGDGTALFIADDGVHGYELWRTDGTAGGTTLVKDIWLGATGSIVSLFDLTSLGDGRVVFSANDGSTGPELWISDGTEAGTVLLKDILATATGSAEAQSLFLLPENIASDAPTGLDIAAILDTGPSDTDNITSTAALTITGLAAADVLVTLRDGATVVGQARSDAVTGAWSITPAALADGTHHFTATALNASLNTSPSSATLTVKVDSADPVVAITSGGGIVGVATQTISGTVADANPGTQVQLFDNGGGTPIATVAIGVGGLWSVSVDLGDEGEHSLVAVSTDLAGNVGSSGAVIYTVSTVLPPPTVQLGLGSDNGPDTNDGVTGITAPELVGTAEAGAVITVRDGGMVLGTTNADGAGDWSFVLPVLGAGAYALDVTQASGGLTSAAATFDLTIDLRLRTGTAARDVFTFTSAADFTDPVRWIDGLGERDTLALNFAVNLDDASFSDLHNLERITLGTAGSHSLVLGAQASLAFGPLLEVVASAATALSLDGSALGAGVGLSVTASAGNDSLVGGAGNDVLRGGLGADHLEGGLGDDRFNVDQLSDVTVEAAGGGYDRIIASLDWVLGENIERLSLAAGSAVNGTGNALSNRLDGNANANVLDGGAGADRLYGLAGADTLIGGGGADSLSGGLGADHMVGGADNDIYEVDDAADTVLELAAGGSDRVIASVSWVLGDHVEWLSLVGSNDVNGTGNTLANRITGNAGANLIDGGDGADILWGGAGDDSLSGGSGADGLDGGTGADLLEGGAGDDIYRVDDAGDEVVEQSGGGYDRVVATLDWVLEAQVERLSLDGMADLDGTGNGGSNRLDGNAGANRLDGLGNRDALFGLGGTDSLLGGEGADSLDGGAGADELTGGLGGDRFIFRSASEADGDVILDFSALEADRIDLRSVDANTGLDGDQAFTFIGSSVFGAVAGQLRFFGGFLQGDVTGEGEADFQIEVAGVLALAGANIWL</sequence>
<dbReference type="InterPro" id="IPR050557">
    <property type="entry name" value="RTX_toxin/Mannuronan_C5-epim"/>
</dbReference>
<dbReference type="RefSeq" id="WP_318647864.1">
    <property type="nucleotide sequence ID" value="NZ_CP137852.1"/>
</dbReference>
<evidence type="ECO:0000313" key="5">
    <source>
        <dbReference type="Proteomes" id="UP001305521"/>
    </source>
</evidence>
<dbReference type="InterPro" id="IPR001343">
    <property type="entry name" value="Hemolysn_Ca-bd"/>
</dbReference>
<dbReference type="PRINTS" id="PR00313">
    <property type="entry name" value="CABNDNGRPT"/>
</dbReference>
<reference evidence="4 5" key="1">
    <citation type="submission" date="2023-11" db="EMBL/GenBank/DDBJ databases">
        <title>Arctic aerobic anoxygenic photoheterotroph Sediminicoccus rosea KRV36 adapts its photosynthesis to long days of polar summer.</title>
        <authorList>
            <person name="Tomasch J."/>
            <person name="Kopejtka K."/>
            <person name="Bily T."/>
            <person name="Gardiner A.T."/>
            <person name="Gardian Z."/>
            <person name="Shivaramu S."/>
            <person name="Koblizek M."/>
            <person name="Engelhardt F."/>
            <person name="Kaftan D."/>
        </authorList>
    </citation>
    <scope>NUCLEOTIDE SEQUENCE [LARGE SCALE GENOMIC DNA]</scope>
    <source>
        <strain evidence="4 5">R-30</strain>
    </source>
</reference>
<dbReference type="InterPro" id="IPR044016">
    <property type="entry name" value="Big_13"/>
</dbReference>
<dbReference type="Proteomes" id="UP001305521">
    <property type="component" value="Chromosome"/>
</dbReference>
<evidence type="ECO:0000259" key="3">
    <source>
        <dbReference type="Pfam" id="PF19077"/>
    </source>
</evidence>
<dbReference type="Pfam" id="PF00353">
    <property type="entry name" value="HemolysinCabind"/>
    <property type="match status" value="5"/>
</dbReference>
<proteinExistence type="predicted"/>
<name>A0ABZ0PET8_9PROT</name>
<dbReference type="Gene3D" id="2.60.40.10">
    <property type="entry name" value="Immunoglobulins"/>
    <property type="match status" value="3"/>
</dbReference>
<dbReference type="Pfam" id="PF19077">
    <property type="entry name" value="Big_13"/>
    <property type="match status" value="2"/>
</dbReference>
<keyword evidence="2" id="KW-0964">Secreted</keyword>
<dbReference type="InterPro" id="IPR011049">
    <property type="entry name" value="Serralysin-like_metalloprot_C"/>
</dbReference>
<feature type="domain" description="Bacterial Ig-like" evidence="3">
    <location>
        <begin position="947"/>
        <end position="1039"/>
    </location>
</feature>
<dbReference type="PANTHER" id="PTHR38340">
    <property type="entry name" value="S-LAYER PROTEIN"/>
    <property type="match status" value="1"/>
</dbReference>
<evidence type="ECO:0000313" key="4">
    <source>
        <dbReference type="EMBL" id="WPB83907.1"/>
    </source>
</evidence>
<evidence type="ECO:0000256" key="1">
    <source>
        <dbReference type="ARBA" id="ARBA00004613"/>
    </source>
</evidence>
<keyword evidence="5" id="KW-1185">Reference proteome</keyword>
<protein>
    <submittedName>
        <fullName evidence="4">Ig-like domain-containing protein</fullName>
    </submittedName>
</protein>
<organism evidence="4 5">
    <name type="scientific">Sediminicoccus rosea</name>
    <dbReference type="NCBI Taxonomy" id="1225128"/>
    <lineage>
        <taxon>Bacteria</taxon>
        <taxon>Pseudomonadati</taxon>
        <taxon>Pseudomonadota</taxon>
        <taxon>Alphaproteobacteria</taxon>
        <taxon>Acetobacterales</taxon>
        <taxon>Roseomonadaceae</taxon>
        <taxon>Sediminicoccus</taxon>
    </lineage>
</organism>
<dbReference type="NCBIfam" id="TIGR04534">
    <property type="entry name" value="ELWxxDGT_rpt"/>
    <property type="match status" value="1"/>
</dbReference>
<dbReference type="InterPro" id="IPR013783">
    <property type="entry name" value="Ig-like_fold"/>
</dbReference>
<dbReference type="InterPro" id="IPR030916">
    <property type="entry name" value="ELWxxDGT_rpt"/>
</dbReference>
<dbReference type="Gene3D" id="2.150.10.10">
    <property type="entry name" value="Serralysin-like metalloprotease, C-terminal"/>
    <property type="match status" value="3"/>
</dbReference>
<dbReference type="PANTHER" id="PTHR38340:SF1">
    <property type="entry name" value="S-LAYER PROTEIN"/>
    <property type="match status" value="1"/>
</dbReference>
<dbReference type="InterPro" id="IPR018511">
    <property type="entry name" value="Hemolysin-typ_Ca-bd_CS"/>
</dbReference>
<accession>A0ABZ0PET8</accession>
<gene>
    <name evidence="4" type="ORF">R9Z33_17540</name>
</gene>